<dbReference type="Proteomes" id="UP000287155">
    <property type="component" value="Unassembled WGS sequence"/>
</dbReference>
<comment type="caution">
    <text evidence="1">The sequence shown here is derived from an EMBL/GenBank/DDBJ whole genome shotgun (WGS) entry which is preliminary data.</text>
</comment>
<dbReference type="AlphaFoldDB" id="A0A430UZY9"/>
<evidence type="ECO:0000313" key="1">
    <source>
        <dbReference type="EMBL" id="RTI15302.1"/>
    </source>
</evidence>
<gene>
    <name evidence="1" type="ORF">CSW27_06045</name>
</gene>
<dbReference type="EMBL" id="PEMJ01000155">
    <property type="protein sequence ID" value="RTI15302.1"/>
    <property type="molecule type" value="Genomic_DNA"/>
</dbReference>
<proteinExistence type="predicted"/>
<name>A0A430UZY9_THESC</name>
<protein>
    <submittedName>
        <fullName evidence="1">Uncharacterized protein</fullName>
    </submittedName>
</protein>
<reference evidence="1 2" key="1">
    <citation type="journal article" date="2019" name="Extremophiles">
        <title>Biogeography of thermophiles and predominance of Thermus scotoductus in domestic water heaters.</title>
        <authorList>
            <person name="Wilpiszeski R.L."/>
            <person name="Zhang Z."/>
            <person name="House C.H."/>
        </authorList>
    </citation>
    <scope>NUCLEOTIDE SEQUENCE [LARGE SCALE GENOMIC DNA]</scope>
    <source>
        <strain evidence="1 2">14_S14</strain>
    </source>
</reference>
<accession>A0A430UZY9</accession>
<organism evidence="1 2">
    <name type="scientific">Thermus scotoductus</name>
    <dbReference type="NCBI Taxonomy" id="37636"/>
    <lineage>
        <taxon>Bacteria</taxon>
        <taxon>Thermotogati</taxon>
        <taxon>Deinococcota</taxon>
        <taxon>Deinococci</taxon>
        <taxon>Thermales</taxon>
        <taxon>Thermaceae</taxon>
        <taxon>Thermus</taxon>
    </lineage>
</organism>
<sequence>MGQGLGPNIPLTLITQEKHEVPQLDGVRGLIKGRPRLPYVAFAFGVRCVPLMTALLERPG</sequence>
<evidence type="ECO:0000313" key="2">
    <source>
        <dbReference type="Proteomes" id="UP000287155"/>
    </source>
</evidence>